<evidence type="ECO:0000313" key="1">
    <source>
        <dbReference type="EMBL" id="MDX8045391.1"/>
    </source>
</evidence>
<keyword evidence="2" id="KW-1185">Reference proteome</keyword>
<protein>
    <submittedName>
        <fullName evidence="1">Uncharacterized protein</fullName>
    </submittedName>
</protein>
<dbReference type="Proteomes" id="UP001277972">
    <property type="component" value="Unassembled WGS sequence"/>
</dbReference>
<comment type="caution">
    <text evidence="1">The sequence shown here is derived from an EMBL/GenBank/DDBJ whole genome shotgun (WGS) entry which is preliminary data.</text>
</comment>
<organism evidence="1 2">
    <name type="scientific">Gracilibacillus pellucidus</name>
    <dbReference type="NCBI Taxonomy" id="3095368"/>
    <lineage>
        <taxon>Bacteria</taxon>
        <taxon>Bacillati</taxon>
        <taxon>Bacillota</taxon>
        <taxon>Bacilli</taxon>
        <taxon>Bacillales</taxon>
        <taxon>Bacillaceae</taxon>
        <taxon>Gracilibacillus</taxon>
    </lineage>
</organism>
<evidence type="ECO:0000313" key="2">
    <source>
        <dbReference type="Proteomes" id="UP001277972"/>
    </source>
</evidence>
<gene>
    <name evidence="1" type="ORF">SH601_05255</name>
</gene>
<name>A0ACC6M3C1_9BACI</name>
<proteinExistence type="predicted"/>
<dbReference type="EMBL" id="JAWZSR010000002">
    <property type="protein sequence ID" value="MDX8045391.1"/>
    <property type="molecule type" value="Genomic_DNA"/>
</dbReference>
<sequence length="293" mass="33107">MNVVEKNYVLPITTYLNQKIVFDLLAVIEDGFAQVTNLNISTSKSITTTGSADGETGFGLYGVKTKIKAAFGKEKNNKDEKSANEERVHTPTSLFSKLVTYLDENELIRDISCGENLQQLDTGSFVRFKSRLEKNPLVSMLDSLEQIGVMAMSFQGNKNGGKKNNDQEVLKQIKTMRNNLVYNGILDIICTINETEKLKAVIPVYMDYFVRNNMNEIIDGNYTVIGKVVKVVRSPEDNINLFRNTGFKLFKQQTLENLFLSMNKNVDEQLDFPEIRTKVLNPSMLVIPMAIYS</sequence>
<reference evidence="1" key="1">
    <citation type="submission" date="2023-11" db="EMBL/GenBank/DDBJ databases">
        <title>Gracilibacillus pellucida a moderately halophilic bacterium isolated from saline soil in Xinjiang province.</title>
        <authorList>
            <person name="Zhang Z."/>
            <person name="Tan F."/>
            <person name="Wang Y."/>
            <person name="Xia M."/>
        </authorList>
    </citation>
    <scope>NUCLEOTIDE SEQUENCE</scope>
    <source>
        <strain evidence="1">S3-1-1</strain>
    </source>
</reference>
<accession>A0ACC6M3C1</accession>